<dbReference type="Gene3D" id="3.40.630.30">
    <property type="match status" value="1"/>
</dbReference>
<dbReference type="InterPro" id="IPR016181">
    <property type="entry name" value="Acyl_CoA_acyltransferase"/>
</dbReference>
<proteinExistence type="predicted"/>
<organism evidence="2 3">
    <name type="scientific">Nannocystis radixulma</name>
    <dbReference type="NCBI Taxonomy" id="2995305"/>
    <lineage>
        <taxon>Bacteria</taxon>
        <taxon>Pseudomonadati</taxon>
        <taxon>Myxococcota</taxon>
        <taxon>Polyangia</taxon>
        <taxon>Nannocystales</taxon>
        <taxon>Nannocystaceae</taxon>
        <taxon>Nannocystis</taxon>
    </lineage>
</organism>
<keyword evidence="3" id="KW-1185">Reference proteome</keyword>
<dbReference type="Proteomes" id="UP001217838">
    <property type="component" value="Unassembled WGS sequence"/>
</dbReference>
<sequence length="221" mass="23948">MQAWPSLSDLVAELPIPPGVALGRLRHDEVPTLVRSLAAWFPDIVVGAESRHLREAFYFEQTALEGNDDPSILPIVARAAGEIVALVTFERNKDARTLTSPMGAVSPAYRGSGLGVLGYPMMERLGRAIGAELLLVYVTLKAPHEQKLAERSGFRLAGIIPGHDRDMVRPGEIRRVYEAVYVKLLGDAALVEAPAMEALTPTTRRLFELLSASPGSDSPRG</sequence>
<protein>
    <submittedName>
        <fullName evidence="2">GNAT family N-acetyltransferase</fullName>
    </submittedName>
</protein>
<name>A0ABT5BNQ4_9BACT</name>
<accession>A0ABT5BNQ4</accession>
<reference evidence="2 3" key="1">
    <citation type="submission" date="2022-11" db="EMBL/GenBank/DDBJ databases">
        <title>Minimal conservation of predation-associated metabolite biosynthetic gene clusters underscores biosynthetic potential of Myxococcota including descriptions for ten novel species: Archangium lansinium sp. nov., Myxococcus landrumus sp. nov., Nannocystis bai.</title>
        <authorList>
            <person name="Ahearne A."/>
            <person name="Stevens C."/>
            <person name="Dowd S."/>
        </authorList>
    </citation>
    <scope>NUCLEOTIDE SEQUENCE [LARGE SCALE GENOMIC DNA]</scope>
    <source>
        <strain evidence="2 3">NCELM</strain>
    </source>
</reference>
<feature type="domain" description="N-acetyltransferase" evidence="1">
    <location>
        <begin position="20"/>
        <end position="172"/>
    </location>
</feature>
<dbReference type="RefSeq" id="WP_272011178.1">
    <property type="nucleotide sequence ID" value="NZ_JAQNDN010000028.1"/>
</dbReference>
<evidence type="ECO:0000313" key="3">
    <source>
        <dbReference type="Proteomes" id="UP001217838"/>
    </source>
</evidence>
<comment type="caution">
    <text evidence="2">The sequence shown here is derived from an EMBL/GenBank/DDBJ whole genome shotgun (WGS) entry which is preliminary data.</text>
</comment>
<dbReference type="EMBL" id="JAQNDN010000028">
    <property type="protein sequence ID" value="MDC0675732.1"/>
    <property type="molecule type" value="Genomic_DNA"/>
</dbReference>
<evidence type="ECO:0000313" key="2">
    <source>
        <dbReference type="EMBL" id="MDC0675732.1"/>
    </source>
</evidence>
<dbReference type="PROSITE" id="PS51186">
    <property type="entry name" value="GNAT"/>
    <property type="match status" value="1"/>
</dbReference>
<gene>
    <name evidence="2" type="ORF">POL58_48840</name>
</gene>
<evidence type="ECO:0000259" key="1">
    <source>
        <dbReference type="PROSITE" id="PS51186"/>
    </source>
</evidence>
<dbReference type="InterPro" id="IPR000182">
    <property type="entry name" value="GNAT_dom"/>
</dbReference>
<dbReference type="SUPFAM" id="SSF55729">
    <property type="entry name" value="Acyl-CoA N-acyltransferases (Nat)"/>
    <property type="match status" value="1"/>
</dbReference>